<dbReference type="RefSeq" id="WP_307490984.1">
    <property type="nucleotide sequence ID" value="NZ_JAUSVB010000002.1"/>
</dbReference>
<proteinExistence type="predicted"/>
<keyword evidence="2" id="KW-1133">Transmembrane helix</keyword>
<feature type="compositionally biased region" description="Basic residues" evidence="1">
    <location>
        <begin position="22"/>
        <end position="33"/>
    </location>
</feature>
<reference evidence="4 5" key="1">
    <citation type="submission" date="2023-07" db="EMBL/GenBank/DDBJ databases">
        <title>Sorghum-associated microbial communities from plants grown in Nebraska, USA.</title>
        <authorList>
            <person name="Schachtman D."/>
        </authorList>
    </citation>
    <scope>NUCLEOTIDE SEQUENCE [LARGE SCALE GENOMIC DNA]</scope>
    <source>
        <strain evidence="4 5">BE332</strain>
    </source>
</reference>
<gene>
    <name evidence="4" type="ORF">J2X26_001417</name>
</gene>
<dbReference type="Proteomes" id="UP001239626">
    <property type="component" value="Unassembled WGS sequence"/>
</dbReference>
<keyword evidence="5" id="KW-1185">Reference proteome</keyword>
<accession>A0ABU0ECW1</accession>
<name>A0ABU0ECW1_9CELL</name>
<evidence type="ECO:0000259" key="3">
    <source>
        <dbReference type="Pfam" id="PF11350"/>
    </source>
</evidence>
<feature type="domain" description="DUF3152" evidence="3">
    <location>
        <begin position="143"/>
        <end position="302"/>
    </location>
</feature>
<dbReference type="Pfam" id="PF11350">
    <property type="entry name" value="DUF3152"/>
    <property type="match status" value="1"/>
</dbReference>
<protein>
    <recommendedName>
        <fullName evidence="3">DUF3152 domain-containing protein</fullName>
    </recommendedName>
</protein>
<comment type="caution">
    <text evidence="4">The sequence shown here is derived from an EMBL/GenBank/DDBJ whole genome shotgun (WGS) entry which is preliminary data.</text>
</comment>
<evidence type="ECO:0000313" key="5">
    <source>
        <dbReference type="Proteomes" id="UP001239626"/>
    </source>
</evidence>
<feature type="transmembrane region" description="Helical" evidence="2">
    <location>
        <begin position="41"/>
        <end position="63"/>
    </location>
</feature>
<organism evidence="4 5">
    <name type="scientific">Cellulomonas humilata</name>
    <dbReference type="NCBI Taxonomy" id="144055"/>
    <lineage>
        <taxon>Bacteria</taxon>
        <taxon>Bacillati</taxon>
        <taxon>Actinomycetota</taxon>
        <taxon>Actinomycetes</taxon>
        <taxon>Micrococcales</taxon>
        <taxon>Cellulomonadaceae</taxon>
        <taxon>Cellulomonas</taxon>
    </lineage>
</organism>
<evidence type="ECO:0000313" key="4">
    <source>
        <dbReference type="EMBL" id="MDQ0373106.1"/>
    </source>
</evidence>
<dbReference type="EMBL" id="JAUSVB010000002">
    <property type="protein sequence ID" value="MDQ0373106.1"/>
    <property type="molecule type" value="Genomic_DNA"/>
</dbReference>
<evidence type="ECO:0000256" key="2">
    <source>
        <dbReference type="SAM" id="Phobius"/>
    </source>
</evidence>
<sequence>MTTREPLRTDQGPTRASLRPSVPRRRLRAAPVRRRGRSAGLVLPVVVAAIGLTLGAGSALWAADAPQTAALVDAALGPSSAPAETVDRTGLQSRASGGRELRVAEPVDVPVGMLPTDPPPGIVALPPGLTAQDVASGLLSPVVVEAAAGTFSVVPGTDPGPGTGAVRTVRVEVEDGLLVDGPAFAATVMATLNDPRGWGADGSLSFARTDGDAELRVILASPATVDDLCAPLDTGGEVSCGTNGRAVLNLRRWVLATEEYAADKAAYRQYLVNHEVGHLLGHRHERCPGAGQRAPLMQQQSYRAAPCTPNPWPFP</sequence>
<keyword evidence="2" id="KW-0472">Membrane</keyword>
<keyword evidence="2" id="KW-0812">Transmembrane</keyword>
<dbReference type="SUPFAM" id="SSF55486">
    <property type="entry name" value="Metalloproteases ('zincins'), catalytic domain"/>
    <property type="match status" value="1"/>
</dbReference>
<evidence type="ECO:0000256" key="1">
    <source>
        <dbReference type="SAM" id="MobiDB-lite"/>
    </source>
</evidence>
<feature type="region of interest" description="Disordered" evidence="1">
    <location>
        <begin position="1"/>
        <end position="33"/>
    </location>
</feature>
<dbReference type="InterPro" id="IPR022603">
    <property type="entry name" value="DUF3152"/>
</dbReference>